<dbReference type="EMBL" id="MWPQ01000004">
    <property type="protein sequence ID" value="OPH84436.1"/>
    <property type="molecule type" value="Genomic_DNA"/>
</dbReference>
<evidence type="ECO:0000313" key="1">
    <source>
        <dbReference type="EMBL" id="OPH84436.1"/>
    </source>
</evidence>
<dbReference type="AlphaFoldDB" id="A0A1V4I2J3"/>
<dbReference type="RefSeq" id="WP_079445331.1">
    <property type="nucleotide sequence ID" value="NZ_MWPQ01000004.1"/>
</dbReference>
<comment type="caution">
    <text evidence="1">The sequence shown here is derived from an EMBL/GenBank/DDBJ whole genome shotgun (WGS) entry which is preliminary data.</text>
</comment>
<dbReference type="STRING" id="29421.B2M20_01465"/>
<keyword evidence="2" id="KW-1185">Reference proteome</keyword>
<dbReference type="OrthoDB" id="9806592at2"/>
<organism evidence="1 2">
    <name type="scientific">Nitrobacter vulgaris</name>
    <dbReference type="NCBI Taxonomy" id="29421"/>
    <lineage>
        <taxon>Bacteria</taxon>
        <taxon>Pseudomonadati</taxon>
        <taxon>Pseudomonadota</taxon>
        <taxon>Alphaproteobacteria</taxon>
        <taxon>Hyphomicrobiales</taxon>
        <taxon>Nitrobacteraceae</taxon>
        <taxon>Nitrobacter</taxon>
    </lineage>
</organism>
<evidence type="ECO:0000313" key="2">
    <source>
        <dbReference type="Proteomes" id="UP000189940"/>
    </source>
</evidence>
<sequence length="435" mass="46327">MNIQTLIRRAQKLADSITPDMAEADVAEIEARHAELLEQIDFERNFQPEEKRLGIPSKGSNAKRRTALLDALVEAKAPATHSTVAAHATSHDRRSAITSALIARAVPGQQLLSGAERYAGLSLPEIARTLLSEHQRAEGLSPAEALTRGFATTSDFPIIMGNVANAVLRAGYEAAPAAIKAIARQSTARNFKAKSSIQLSAGPKLELVNEHGEFKRGSLVEGAESYRVATFGKVFAITRQALVNDDLGAFDAIGRVLGAASAEFEADFLVKLLEANPVMSDTKAVFHANHGNLLTAAALSVDALSAARLALRTQRGLAGEPIAVAPKFLVVPAALETKAEQVLATLAAATVDEVNPFAQRLSLIVEPRLTDVKAWFIAADPAAVPSIEYSYLEGASGPQLETRHGFDIDGLETRVRLDFGAGFLDHRGIVKNPGV</sequence>
<protein>
    <submittedName>
        <fullName evidence="1">Uncharacterized protein</fullName>
    </submittedName>
</protein>
<dbReference type="Pfam" id="PF25209">
    <property type="entry name" value="Phage_capsid_4"/>
    <property type="match status" value="1"/>
</dbReference>
<gene>
    <name evidence="1" type="ORF">B2M20_01465</name>
</gene>
<reference evidence="1 2" key="1">
    <citation type="submission" date="2017-02" db="EMBL/GenBank/DDBJ databases">
        <title>Genome sequence of the nitrite-oxidizing bacterium Nitrobacter vulgaris strain Ab1.</title>
        <authorList>
            <person name="Mellbye B.L."/>
            <person name="Davis E.W."/>
            <person name="Spieck E."/>
            <person name="Chang J.H."/>
            <person name="Bottomley P.J."/>
            <person name="Sayavedra-Soto L.A."/>
        </authorList>
    </citation>
    <scope>NUCLEOTIDE SEQUENCE [LARGE SCALE GENOMIC DNA]</scope>
    <source>
        <strain evidence="1 2">Ab1</strain>
    </source>
</reference>
<accession>A0A1V4I2J3</accession>
<dbReference type="Proteomes" id="UP000189940">
    <property type="component" value="Unassembled WGS sequence"/>
</dbReference>
<proteinExistence type="predicted"/>
<name>A0A1V4I2J3_NITVU</name>